<comment type="caution">
    <text evidence="2">The sequence shown here is derived from an EMBL/GenBank/DDBJ whole genome shotgun (WGS) entry which is preliminary data.</text>
</comment>
<evidence type="ECO:0000313" key="2">
    <source>
        <dbReference type="EMBL" id="CAF4858409.1"/>
    </source>
</evidence>
<feature type="non-terminal residue" evidence="2">
    <location>
        <position position="47"/>
    </location>
</feature>
<name>A0A8S3BSS1_9BILA</name>
<feature type="region of interest" description="Disordered" evidence="1">
    <location>
        <begin position="1"/>
        <end position="25"/>
    </location>
</feature>
<evidence type="ECO:0000313" key="3">
    <source>
        <dbReference type="Proteomes" id="UP000676336"/>
    </source>
</evidence>
<reference evidence="2" key="1">
    <citation type="submission" date="2021-02" db="EMBL/GenBank/DDBJ databases">
        <authorList>
            <person name="Nowell W R."/>
        </authorList>
    </citation>
    <scope>NUCLEOTIDE SEQUENCE</scope>
</reference>
<organism evidence="2 3">
    <name type="scientific">Rotaria magnacalcarata</name>
    <dbReference type="NCBI Taxonomy" id="392030"/>
    <lineage>
        <taxon>Eukaryota</taxon>
        <taxon>Metazoa</taxon>
        <taxon>Spiralia</taxon>
        <taxon>Gnathifera</taxon>
        <taxon>Rotifera</taxon>
        <taxon>Eurotatoria</taxon>
        <taxon>Bdelloidea</taxon>
        <taxon>Philodinida</taxon>
        <taxon>Philodinidae</taxon>
        <taxon>Rotaria</taxon>
    </lineage>
</organism>
<dbReference type="AlphaFoldDB" id="A0A8S3BSS1"/>
<protein>
    <submittedName>
        <fullName evidence="2">Uncharacterized protein</fullName>
    </submittedName>
</protein>
<feature type="non-terminal residue" evidence="2">
    <location>
        <position position="1"/>
    </location>
</feature>
<feature type="compositionally biased region" description="Basic residues" evidence="1">
    <location>
        <begin position="1"/>
        <end position="17"/>
    </location>
</feature>
<dbReference type="Proteomes" id="UP000676336">
    <property type="component" value="Unassembled WGS sequence"/>
</dbReference>
<accession>A0A8S3BSS1</accession>
<evidence type="ECO:0000256" key="1">
    <source>
        <dbReference type="SAM" id="MobiDB-lite"/>
    </source>
</evidence>
<sequence length="47" mass="5410">PRARPWSASRKRRRNNRRASLNADSKPFEIVSNQYPLSPKSDILVSS</sequence>
<dbReference type="EMBL" id="CAJOBI010162909">
    <property type="protein sequence ID" value="CAF4858409.1"/>
    <property type="molecule type" value="Genomic_DNA"/>
</dbReference>
<proteinExistence type="predicted"/>
<gene>
    <name evidence="2" type="ORF">SMN809_LOCUS49736</name>
</gene>